<dbReference type="Proteomes" id="UP000789739">
    <property type="component" value="Unassembled WGS sequence"/>
</dbReference>
<dbReference type="InterPro" id="IPR046530">
    <property type="entry name" value="BIM1-like_dom"/>
</dbReference>
<evidence type="ECO:0000256" key="9">
    <source>
        <dbReference type="SAM" id="SignalP"/>
    </source>
</evidence>
<feature type="chain" id="PRO_5040417310" evidence="9">
    <location>
        <begin position="22"/>
        <end position="179"/>
    </location>
</feature>
<dbReference type="EMBL" id="CAJVPI010001271">
    <property type="protein sequence ID" value="CAG8604276.1"/>
    <property type="molecule type" value="Genomic_DNA"/>
</dbReference>
<dbReference type="OrthoDB" id="2146436at2759"/>
<evidence type="ECO:0000313" key="11">
    <source>
        <dbReference type="EMBL" id="CAG8604276.1"/>
    </source>
</evidence>
<evidence type="ECO:0000256" key="4">
    <source>
        <dbReference type="ARBA" id="ARBA00023136"/>
    </source>
</evidence>
<keyword evidence="5" id="KW-0325">Glycoprotein</keyword>
<dbReference type="GO" id="GO:0005886">
    <property type="term" value="C:plasma membrane"/>
    <property type="evidence" value="ECO:0007669"/>
    <property type="project" value="UniProtKB-SubCell"/>
</dbReference>
<evidence type="ECO:0000256" key="8">
    <source>
        <dbReference type="SAM" id="Phobius"/>
    </source>
</evidence>
<keyword evidence="6" id="KW-0449">Lipoprotein</keyword>
<keyword evidence="8" id="KW-1133">Transmembrane helix</keyword>
<protein>
    <submittedName>
        <fullName evidence="11">2522_t:CDS:1</fullName>
    </submittedName>
</protein>
<keyword evidence="2" id="KW-1003">Cell membrane</keyword>
<keyword evidence="12" id="KW-1185">Reference proteome</keyword>
<keyword evidence="3 9" id="KW-0732">Signal</keyword>
<proteinExistence type="predicted"/>
<feature type="signal peptide" evidence="9">
    <location>
        <begin position="1"/>
        <end position="21"/>
    </location>
</feature>
<feature type="domain" description="Copper acquisition factor BIM1-like" evidence="10">
    <location>
        <begin position="20"/>
        <end position="152"/>
    </location>
</feature>
<dbReference type="PANTHER" id="PTHR34992">
    <property type="entry name" value="HYPHAL ANASTAMOSIS-7 PROTEIN"/>
    <property type="match status" value="1"/>
</dbReference>
<dbReference type="PANTHER" id="PTHR34992:SF1">
    <property type="entry name" value="COPPER ACQUISITION FACTOR BIM1-LIKE DOMAIN-CONTAINING PROTEIN"/>
    <property type="match status" value="1"/>
</dbReference>
<evidence type="ECO:0000256" key="1">
    <source>
        <dbReference type="ARBA" id="ARBA00004236"/>
    </source>
</evidence>
<evidence type="ECO:0000256" key="3">
    <source>
        <dbReference type="ARBA" id="ARBA00022729"/>
    </source>
</evidence>
<dbReference type="AlphaFoldDB" id="A0A9N9CJQ7"/>
<evidence type="ECO:0000256" key="7">
    <source>
        <dbReference type="ARBA" id="ARBA00037868"/>
    </source>
</evidence>
<dbReference type="Pfam" id="PF20238">
    <property type="entry name" value="BIM1-like_dom"/>
    <property type="match status" value="1"/>
</dbReference>
<keyword evidence="8" id="KW-0812">Transmembrane</keyword>
<evidence type="ECO:0000256" key="2">
    <source>
        <dbReference type="ARBA" id="ARBA00022475"/>
    </source>
</evidence>
<name>A0A9N9CJQ7_9GLOM</name>
<dbReference type="InterPro" id="IPR046936">
    <property type="entry name" value="BIM1-like"/>
</dbReference>
<evidence type="ECO:0000256" key="5">
    <source>
        <dbReference type="ARBA" id="ARBA00023180"/>
    </source>
</evidence>
<evidence type="ECO:0000259" key="10">
    <source>
        <dbReference type="Pfam" id="PF20238"/>
    </source>
</evidence>
<reference evidence="11" key="1">
    <citation type="submission" date="2021-06" db="EMBL/GenBank/DDBJ databases">
        <authorList>
            <person name="Kallberg Y."/>
            <person name="Tangrot J."/>
            <person name="Rosling A."/>
        </authorList>
    </citation>
    <scope>NUCLEOTIDE SEQUENCE</scope>
    <source>
        <strain evidence="11">BR232B</strain>
    </source>
</reference>
<organism evidence="11 12">
    <name type="scientific">Paraglomus brasilianum</name>
    <dbReference type="NCBI Taxonomy" id="144538"/>
    <lineage>
        <taxon>Eukaryota</taxon>
        <taxon>Fungi</taxon>
        <taxon>Fungi incertae sedis</taxon>
        <taxon>Mucoromycota</taxon>
        <taxon>Glomeromycotina</taxon>
        <taxon>Glomeromycetes</taxon>
        <taxon>Paraglomerales</taxon>
        <taxon>Paraglomeraceae</taxon>
        <taxon>Paraglomus</taxon>
    </lineage>
</organism>
<comment type="subcellular location">
    <subcellularLocation>
        <location evidence="1">Cell membrane</location>
    </subcellularLocation>
    <subcellularLocation>
        <location evidence="7">Endomembrane system</location>
        <topology evidence="7">Lipid-anchor</topology>
    </subcellularLocation>
</comment>
<dbReference type="GO" id="GO:0012505">
    <property type="term" value="C:endomembrane system"/>
    <property type="evidence" value="ECO:0007669"/>
    <property type="project" value="UniProtKB-SubCell"/>
</dbReference>
<comment type="caution">
    <text evidence="11">The sequence shown here is derived from an EMBL/GenBank/DDBJ whole genome shotgun (WGS) entry which is preliminary data.</text>
</comment>
<accession>A0A9N9CJQ7</accession>
<feature type="transmembrane region" description="Helical" evidence="8">
    <location>
        <begin position="155"/>
        <end position="175"/>
    </location>
</feature>
<evidence type="ECO:0000313" key="12">
    <source>
        <dbReference type="Proteomes" id="UP000789739"/>
    </source>
</evidence>
<evidence type="ECO:0000256" key="6">
    <source>
        <dbReference type="ARBA" id="ARBA00023288"/>
    </source>
</evidence>
<keyword evidence="4 8" id="KW-0472">Membrane</keyword>
<gene>
    <name evidence="11" type="ORF">PBRASI_LOCUS7816</name>
</gene>
<sequence length="179" mass="19134">MYTVKIVFVIITLFVLSGVEAHFQLTTPPARGPLNEHMLGNSPCGEYNAVNTGSITTFSLTGQATSKFTDGDGNLVYRYAPNSNATFTKVSGNVPISAADTYPKEITTQVNLTLAGAHEGDQGVLQAYYVSSAGNESWYQCADIKVGNTSSAPTIASGTVMFYTILAVILMTNGYDFKF</sequence>